<evidence type="ECO:0000259" key="2">
    <source>
        <dbReference type="Pfam" id="PF13976"/>
    </source>
</evidence>
<sequence>MRKFTGDVLPLEEILNEGRLLAKAIADESKLWHRRLGHLNFKTINKLVNGNLVRDNIPSIEIEINSMLDVKVHHEDLSNQTSPVLTVPVSVITDTSVALATNVPSHTPQFIPLPQQSTLIPTLTTTKATTSTTAIPDSTTLTAILQRLFDLEKEVKILKSINYSLIIVLAIKSKVPTVVQEYLRNNLEDILCRPTQKSAEDIQMIKKEHREKQQQPKYTIVSSDADSLNGFDHKRTVFETMTKTKSFDQNSKHKKALYHVFIVSILEDEDSIDKGVADKQKKRKPDDKDWNNPEGDRYTFDLSKPLPLVESRNRLIVLPDYFFNNDLAYLQGGSTNITYTTSLTNTKAAKYDLNGIEDMFMEGDFLKLQLNDIEDMLLLIVQNKLFNLKSDVIVNLVAALHMFTRRIVIQKRVEDLQLGFESYQKKLNISKTRTRDEDLSQREPYTTLSDL</sequence>
<dbReference type="InterPro" id="IPR025724">
    <property type="entry name" value="GAG-pre-integrase_dom"/>
</dbReference>
<comment type="caution">
    <text evidence="3">The sequence shown here is derived from an EMBL/GenBank/DDBJ whole genome shotgun (WGS) entry which is preliminary data.</text>
</comment>
<name>A0A699GJ93_TANCI</name>
<feature type="domain" description="GAG-pre-integrase" evidence="2">
    <location>
        <begin position="21"/>
        <end position="55"/>
    </location>
</feature>
<organism evidence="3">
    <name type="scientific">Tanacetum cinerariifolium</name>
    <name type="common">Dalmatian daisy</name>
    <name type="synonym">Chrysanthemum cinerariifolium</name>
    <dbReference type="NCBI Taxonomy" id="118510"/>
    <lineage>
        <taxon>Eukaryota</taxon>
        <taxon>Viridiplantae</taxon>
        <taxon>Streptophyta</taxon>
        <taxon>Embryophyta</taxon>
        <taxon>Tracheophyta</taxon>
        <taxon>Spermatophyta</taxon>
        <taxon>Magnoliopsida</taxon>
        <taxon>eudicotyledons</taxon>
        <taxon>Gunneridae</taxon>
        <taxon>Pentapetalae</taxon>
        <taxon>asterids</taxon>
        <taxon>campanulids</taxon>
        <taxon>Asterales</taxon>
        <taxon>Asteraceae</taxon>
        <taxon>Asteroideae</taxon>
        <taxon>Anthemideae</taxon>
        <taxon>Anthemidinae</taxon>
        <taxon>Tanacetum</taxon>
    </lineage>
</organism>
<gene>
    <name evidence="3" type="ORF">Tci_001459</name>
</gene>
<reference evidence="3" key="1">
    <citation type="journal article" date="2019" name="Sci. Rep.">
        <title>Draft genome of Tanacetum cinerariifolium, the natural source of mosquito coil.</title>
        <authorList>
            <person name="Yamashiro T."/>
            <person name="Shiraishi A."/>
            <person name="Satake H."/>
            <person name="Nakayama K."/>
        </authorList>
    </citation>
    <scope>NUCLEOTIDE SEQUENCE</scope>
</reference>
<evidence type="ECO:0000256" key="1">
    <source>
        <dbReference type="SAM" id="MobiDB-lite"/>
    </source>
</evidence>
<evidence type="ECO:0000313" key="3">
    <source>
        <dbReference type="EMBL" id="GEU29481.1"/>
    </source>
</evidence>
<protein>
    <submittedName>
        <fullName evidence="3">Ribonuclease H-like domain-containing protein</fullName>
    </submittedName>
</protein>
<dbReference type="EMBL" id="BKCJ010000072">
    <property type="protein sequence ID" value="GEU29481.1"/>
    <property type="molecule type" value="Genomic_DNA"/>
</dbReference>
<dbReference type="Pfam" id="PF13976">
    <property type="entry name" value="gag_pre-integrs"/>
    <property type="match status" value="1"/>
</dbReference>
<feature type="region of interest" description="Disordered" evidence="1">
    <location>
        <begin position="275"/>
        <end position="296"/>
    </location>
</feature>
<accession>A0A699GJ93</accession>
<dbReference type="AlphaFoldDB" id="A0A699GJ93"/>
<proteinExistence type="predicted"/>